<accession>A0A973WTT5</accession>
<organism evidence="1">
    <name type="scientific">Bradyrhizobium quebecense</name>
    <dbReference type="NCBI Taxonomy" id="2748629"/>
    <lineage>
        <taxon>Bacteria</taxon>
        <taxon>Pseudomonadati</taxon>
        <taxon>Pseudomonadota</taxon>
        <taxon>Alphaproteobacteria</taxon>
        <taxon>Hyphomicrobiales</taxon>
        <taxon>Nitrobacteraceae</taxon>
        <taxon>Bradyrhizobium</taxon>
    </lineage>
</organism>
<dbReference type="AlphaFoldDB" id="A0A973WTT5"/>
<sequence>MIDGALKARGVAAWTAQARQLHDEANRCAEIDLDVPTSLALRRAAFAAERNAAEWQRYKVRQ</sequence>
<gene>
    <name evidence="1" type="ORF">HU230_36045</name>
</gene>
<dbReference type="RefSeq" id="WP_176533999.1">
    <property type="nucleotide sequence ID" value="NZ_CP088022.1"/>
</dbReference>
<evidence type="ECO:0000313" key="1">
    <source>
        <dbReference type="EMBL" id="NVL10969.1"/>
    </source>
</evidence>
<dbReference type="EMBL" id="JABWSX010000001">
    <property type="protein sequence ID" value="NVL10969.1"/>
    <property type="molecule type" value="Genomic_DNA"/>
</dbReference>
<proteinExistence type="predicted"/>
<comment type="caution">
    <text evidence="1">The sequence shown here is derived from an EMBL/GenBank/DDBJ whole genome shotgun (WGS) entry which is preliminary data.</text>
</comment>
<name>A0A973WTT5_9BRAD</name>
<reference evidence="1" key="1">
    <citation type="submission" date="2020-06" db="EMBL/GenBank/DDBJ databases">
        <title>Whole Genome Sequence of Bradyrhizobium sp. Strain 66S1MB.</title>
        <authorList>
            <person name="Bromfield E."/>
            <person name="Cloutier S."/>
        </authorList>
    </citation>
    <scope>NUCLEOTIDE SEQUENCE</scope>
    <source>
        <strain evidence="1">66S1MB</strain>
    </source>
</reference>
<protein>
    <submittedName>
        <fullName evidence="1">Uncharacterized protein</fullName>
    </submittedName>
</protein>